<dbReference type="PANTHER" id="PTHR30411">
    <property type="entry name" value="CYTOPLASMIC PROTEIN"/>
    <property type="match status" value="1"/>
</dbReference>
<accession>A0A5N5U4T2</accession>
<accession>A0A5N5U3D8</accession>
<dbReference type="GO" id="GO:0002161">
    <property type="term" value="F:aminoacyl-tRNA deacylase activity"/>
    <property type="evidence" value="ECO:0007669"/>
    <property type="project" value="InterPro"/>
</dbReference>
<dbReference type="CDD" id="cd04333">
    <property type="entry name" value="ProX_deacylase"/>
    <property type="match status" value="1"/>
</dbReference>
<organism evidence="4 5">
    <name type="scientific">Halosegnis rubeus</name>
    <dbReference type="NCBI Taxonomy" id="2212850"/>
    <lineage>
        <taxon>Archaea</taxon>
        <taxon>Methanobacteriati</taxon>
        <taxon>Methanobacteriota</taxon>
        <taxon>Stenosarchaea group</taxon>
        <taxon>Halobacteria</taxon>
        <taxon>Halobacteriales</taxon>
        <taxon>Natronomonadaceae</taxon>
        <taxon>Halosegnis</taxon>
    </lineage>
</organism>
<keyword evidence="7" id="KW-1185">Reference proteome</keyword>
<dbReference type="Pfam" id="PF04073">
    <property type="entry name" value="tRNA_edit"/>
    <property type="match status" value="1"/>
</dbReference>
<feature type="domain" description="YbaK/aminoacyl-tRNA synthetase-associated" evidence="1">
    <location>
        <begin position="28"/>
        <end position="145"/>
    </location>
</feature>
<reference evidence="5 6" key="1">
    <citation type="submission" date="2019-10" db="EMBL/GenBank/DDBJ databases">
        <title>Unraveling microbial dark matter from salterns through culturing: the case of the genus Halosegnis.</title>
        <authorList>
            <person name="Duran-Viseras A."/>
            <person name="Andrei A.-S."/>
            <person name="Vera-Gargallo B."/>
            <person name="Ghai R."/>
            <person name="Sanchez-Porro C."/>
            <person name="Ventosa A."/>
        </authorList>
    </citation>
    <scope>NUCLEOTIDE SEQUENCE [LARGE SCALE GENOMIC DNA]</scope>
    <source>
        <strain evidence="3 6">F17-44</strain>
        <strain evidence="2 7">F18-79</strain>
        <strain evidence="4 5">F19-13</strain>
    </source>
</reference>
<dbReference type="Proteomes" id="UP000326302">
    <property type="component" value="Unassembled WGS sequence"/>
</dbReference>
<protein>
    <submittedName>
        <fullName evidence="4">YbaK/EbsC family protein</fullName>
    </submittedName>
</protein>
<dbReference type="EMBL" id="QJOW01000008">
    <property type="protein sequence ID" value="KAB7512978.1"/>
    <property type="molecule type" value="Genomic_DNA"/>
</dbReference>
<dbReference type="AlphaFoldDB" id="A0A5N5U737"/>
<dbReference type="Gene3D" id="3.90.960.10">
    <property type="entry name" value="YbaK/aminoacyl-tRNA synthetase-associated domain"/>
    <property type="match status" value="1"/>
</dbReference>
<accession>A0A5N5U737</accession>
<evidence type="ECO:0000313" key="2">
    <source>
        <dbReference type="EMBL" id="KAB7512862.1"/>
    </source>
</evidence>
<evidence type="ECO:0000313" key="5">
    <source>
        <dbReference type="Proteomes" id="UP000326207"/>
    </source>
</evidence>
<dbReference type="InterPro" id="IPR036754">
    <property type="entry name" value="YbaK/aa-tRNA-synt-asso_dom_sf"/>
</dbReference>
<evidence type="ECO:0000313" key="7">
    <source>
        <dbReference type="Proteomes" id="UP000326865"/>
    </source>
</evidence>
<name>A0A5N5U737_9EURY</name>
<dbReference type="EMBL" id="QMDY01000011">
    <property type="protein sequence ID" value="KAB7513691.1"/>
    <property type="molecule type" value="Genomic_DNA"/>
</dbReference>
<gene>
    <name evidence="2" type="ORF">DM867_11750</name>
    <name evidence="3" type="ORF">DMP03_13605</name>
    <name evidence="4" type="ORF">DP108_12635</name>
</gene>
<sequence>MHTRATEFSEIARDRYDFDPDIEEFPAGTKTAADAAEAVGCAVGQIASSIVVETEDGLAVVVTSGANRVDMSLAAEVLGVEHVSMADADEVRETAGWSIGGVPPFCHETPVPVVIDETLFEFDEIWAAAGTPQAVFELTPDELASLSGGERAAIAES</sequence>
<evidence type="ECO:0000313" key="3">
    <source>
        <dbReference type="EMBL" id="KAB7512978.1"/>
    </source>
</evidence>
<evidence type="ECO:0000259" key="1">
    <source>
        <dbReference type="Pfam" id="PF04073"/>
    </source>
</evidence>
<proteinExistence type="predicted"/>
<dbReference type="EMBL" id="QKKZ01000006">
    <property type="protein sequence ID" value="KAB7512862.1"/>
    <property type="molecule type" value="Genomic_DNA"/>
</dbReference>
<dbReference type="RefSeq" id="WP_152121088.1">
    <property type="nucleotide sequence ID" value="NZ_QJOW01000008.1"/>
</dbReference>
<dbReference type="PANTHER" id="PTHR30411:SF1">
    <property type="entry name" value="CYTOPLASMIC PROTEIN"/>
    <property type="match status" value="1"/>
</dbReference>
<dbReference type="Proteomes" id="UP000326207">
    <property type="component" value="Unassembled WGS sequence"/>
</dbReference>
<evidence type="ECO:0000313" key="4">
    <source>
        <dbReference type="EMBL" id="KAB7513691.1"/>
    </source>
</evidence>
<evidence type="ECO:0000313" key="6">
    <source>
        <dbReference type="Proteomes" id="UP000326302"/>
    </source>
</evidence>
<dbReference type="SUPFAM" id="SSF55826">
    <property type="entry name" value="YbaK/ProRS associated domain"/>
    <property type="match status" value="1"/>
</dbReference>
<dbReference type="OrthoDB" id="27691at2157"/>
<dbReference type="Proteomes" id="UP000326865">
    <property type="component" value="Unassembled WGS sequence"/>
</dbReference>
<dbReference type="InterPro" id="IPR007214">
    <property type="entry name" value="YbaK/aa-tRNA-synth-assoc-dom"/>
</dbReference>
<comment type="caution">
    <text evidence="4">The sequence shown here is derived from an EMBL/GenBank/DDBJ whole genome shotgun (WGS) entry which is preliminary data.</text>
</comment>